<dbReference type="Pfam" id="PF01315">
    <property type="entry name" value="Ald_Xan_dh_C"/>
    <property type="match status" value="1"/>
</dbReference>
<dbReference type="PANTHER" id="PTHR11908:SF132">
    <property type="entry name" value="ALDEHYDE OXIDASE 1-RELATED"/>
    <property type="match status" value="1"/>
</dbReference>
<keyword evidence="3" id="KW-0560">Oxidoreductase</keyword>
<dbReference type="GO" id="GO:0005506">
    <property type="term" value="F:iron ion binding"/>
    <property type="evidence" value="ECO:0007669"/>
    <property type="project" value="InterPro"/>
</dbReference>
<evidence type="ECO:0000313" key="6">
    <source>
        <dbReference type="Proteomes" id="UP000219329"/>
    </source>
</evidence>
<gene>
    <name evidence="5" type="ORF">CNF02_10305</name>
</gene>
<name>A0A2A5W9N5_9GAMM</name>
<dbReference type="SMART" id="SM01008">
    <property type="entry name" value="Ald_Xan_dh_C"/>
    <property type="match status" value="1"/>
</dbReference>
<evidence type="ECO:0000259" key="4">
    <source>
        <dbReference type="SMART" id="SM01008"/>
    </source>
</evidence>
<proteinExistence type="inferred from homology"/>
<dbReference type="PANTHER" id="PTHR11908">
    <property type="entry name" value="XANTHINE DEHYDROGENASE"/>
    <property type="match status" value="1"/>
</dbReference>
<dbReference type="Pfam" id="PF02738">
    <property type="entry name" value="MoCoBD_1"/>
    <property type="match status" value="1"/>
</dbReference>
<protein>
    <submittedName>
        <fullName evidence="5">Aldehyde oxidase</fullName>
    </submittedName>
</protein>
<evidence type="ECO:0000256" key="1">
    <source>
        <dbReference type="ARBA" id="ARBA00006849"/>
    </source>
</evidence>
<keyword evidence="2" id="KW-0500">Molybdenum</keyword>
<reference evidence="5 6" key="1">
    <citation type="submission" date="2017-08" db="EMBL/GenBank/DDBJ databases">
        <title>Fine stratification of microbial communities through a metagenomic profile of the photic zone.</title>
        <authorList>
            <person name="Haro-Moreno J.M."/>
            <person name="Lopez-Perez M."/>
            <person name="De La Torre J."/>
            <person name="Picazo A."/>
            <person name="Camacho A."/>
            <person name="Rodriguez-Valera F."/>
        </authorList>
    </citation>
    <scope>NUCLEOTIDE SEQUENCE [LARGE SCALE GENOMIC DNA]</scope>
    <source>
        <strain evidence="5">MED-G28</strain>
    </source>
</reference>
<feature type="domain" description="Aldehyde oxidase/xanthine dehydrogenase a/b hammerhead" evidence="4">
    <location>
        <begin position="20"/>
        <end position="121"/>
    </location>
</feature>
<evidence type="ECO:0000256" key="2">
    <source>
        <dbReference type="ARBA" id="ARBA00022505"/>
    </source>
</evidence>
<dbReference type="Pfam" id="PF20256">
    <property type="entry name" value="MoCoBD_2"/>
    <property type="match status" value="1"/>
</dbReference>
<dbReference type="Gene3D" id="3.90.1170.50">
    <property type="entry name" value="Aldehyde oxidase/xanthine dehydrogenase, a/b hammerhead"/>
    <property type="match status" value="1"/>
</dbReference>
<dbReference type="InterPro" id="IPR000674">
    <property type="entry name" value="Ald_Oxase/Xan_DH_a/b"/>
</dbReference>
<dbReference type="InterPro" id="IPR008274">
    <property type="entry name" value="AldOxase/xan_DH_MoCoBD1"/>
</dbReference>
<dbReference type="InterPro" id="IPR046867">
    <property type="entry name" value="AldOxase/xan_DH_MoCoBD2"/>
</dbReference>
<organism evidence="5 6">
    <name type="scientific">OM182 bacterium MED-G28</name>
    <dbReference type="NCBI Taxonomy" id="1986256"/>
    <lineage>
        <taxon>Bacteria</taxon>
        <taxon>Pseudomonadati</taxon>
        <taxon>Pseudomonadota</taxon>
        <taxon>Gammaproteobacteria</taxon>
        <taxon>OMG group</taxon>
        <taxon>OM182 clade</taxon>
    </lineage>
</organism>
<dbReference type="SUPFAM" id="SSF54665">
    <property type="entry name" value="CO dehydrogenase molybdoprotein N-domain-like"/>
    <property type="match status" value="1"/>
</dbReference>
<sequence length="811" mass="86339">MTFIHIGKDFVPPDVEGKVTGDAKYVEDFKPEGLVYARLLTSPLPSGRVTSIDASEALRMDGVLGVITADDLPPSSAPDDPVLASDDVTYIGQPIVAIAAISDAIAENAIDQIKIEFERRSFVTDPLESLVQFGPNAYPDGNVLRQSNSLEDENATIRGGIAEIKWPATEIEKFRNGQEPTGVDFADGWTYGDLDAAFSESAVIVEESFVTAGTPHHCMEPRSSMAYWQNGKCYFYASTQSQSAVVEPLADLLGIAPENVCMISENTGGGFGSKGRVYPTMAITGKFSQLLNRPVQLRITREEEYYLGVGRPGMQGWVKTGVRADGSVAAVDVIIISDGGPTGRNSASSSAQHLSVVYTPSAMRLRNIPVFTNTAPRGAQRGPGQNEMSAAIAPIMDKAARQLGMDRAQFRRVNAPHSESPVYENQGPITSAFMTEAIDKASEMFNWAEREAAPRQKNGRKVRGLGIGLGYHSAGGNGYDGLVRITPDGRIHLHSGVGNLGTYSYAGTARAAAEVLKCRWESCEIARGSTDSHLPHASTQGGSNTIFTHTRSNWVAAEDAVVKLKEIAAIEFGGNVEDYSIGNERVFKTEDANQGFSYGEAAAKAVELGGRFSGEEYPDDIHPITQRAVQGIAGSGLVGVAKDNLPKRGIAPGLMISMAEVEIDLDTGKYEVIDYIGIADCGTIIHPQGLAQQINGGAVWGFGMAGSERHVYDPQNALPANIGFYQAKLPTILDVPSNMESGAVDIADPYNPAGGRGVGEPSQGSAVAAVTSAIADALGHSFNRVPITPDMIVNFANNDEQSSSPLAINTF</sequence>
<dbReference type="Gene3D" id="3.30.365.10">
    <property type="entry name" value="Aldehyde oxidase/xanthine dehydrogenase, molybdopterin binding domain"/>
    <property type="match status" value="4"/>
</dbReference>
<comment type="similarity">
    <text evidence="1">Belongs to the xanthine dehydrogenase family.</text>
</comment>
<dbReference type="EMBL" id="NTJZ01000012">
    <property type="protein sequence ID" value="PDH32866.1"/>
    <property type="molecule type" value="Genomic_DNA"/>
</dbReference>
<evidence type="ECO:0000256" key="3">
    <source>
        <dbReference type="ARBA" id="ARBA00023002"/>
    </source>
</evidence>
<comment type="caution">
    <text evidence="5">The sequence shown here is derived from an EMBL/GenBank/DDBJ whole genome shotgun (WGS) entry which is preliminary data.</text>
</comment>
<accession>A0A2A5W9N5</accession>
<dbReference type="InterPro" id="IPR016208">
    <property type="entry name" value="Ald_Oxase/xanthine_DH-like"/>
</dbReference>
<dbReference type="InterPro" id="IPR037165">
    <property type="entry name" value="AldOxase/xan_DH_Mopterin-bd_sf"/>
</dbReference>
<dbReference type="InterPro" id="IPR036856">
    <property type="entry name" value="Ald_Oxase/Xan_DH_a/b_sf"/>
</dbReference>
<dbReference type="SUPFAM" id="SSF56003">
    <property type="entry name" value="Molybdenum cofactor-binding domain"/>
    <property type="match status" value="1"/>
</dbReference>
<evidence type="ECO:0000313" key="5">
    <source>
        <dbReference type="EMBL" id="PDH32866.1"/>
    </source>
</evidence>
<dbReference type="GO" id="GO:0016491">
    <property type="term" value="F:oxidoreductase activity"/>
    <property type="evidence" value="ECO:0007669"/>
    <property type="project" value="UniProtKB-KW"/>
</dbReference>
<dbReference type="Proteomes" id="UP000219329">
    <property type="component" value="Unassembled WGS sequence"/>
</dbReference>
<dbReference type="AlphaFoldDB" id="A0A2A5W9N5"/>